<dbReference type="EMBL" id="JANPWB010000009">
    <property type="protein sequence ID" value="KAJ1158970.1"/>
    <property type="molecule type" value="Genomic_DNA"/>
</dbReference>
<protein>
    <submittedName>
        <fullName evidence="1">Uncharacterized protein</fullName>
    </submittedName>
</protein>
<keyword evidence="2" id="KW-1185">Reference proteome</keyword>
<accession>A0AAV7S455</accession>
<dbReference type="Proteomes" id="UP001066276">
    <property type="component" value="Chromosome 5"/>
</dbReference>
<evidence type="ECO:0000313" key="2">
    <source>
        <dbReference type="Proteomes" id="UP001066276"/>
    </source>
</evidence>
<comment type="caution">
    <text evidence="1">The sequence shown here is derived from an EMBL/GenBank/DDBJ whole genome shotgun (WGS) entry which is preliminary data.</text>
</comment>
<organism evidence="1 2">
    <name type="scientific">Pleurodeles waltl</name>
    <name type="common">Iberian ribbed newt</name>
    <dbReference type="NCBI Taxonomy" id="8319"/>
    <lineage>
        <taxon>Eukaryota</taxon>
        <taxon>Metazoa</taxon>
        <taxon>Chordata</taxon>
        <taxon>Craniata</taxon>
        <taxon>Vertebrata</taxon>
        <taxon>Euteleostomi</taxon>
        <taxon>Amphibia</taxon>
        <taxon>Batrachia</taxon>
        <taxon>Caudata</taxon>
        <taxon>Salamandroidea</taxon>
        <taxon>Salamandridae</taxon>
        <taxon>Pleurodelinae</taxon>
        <taxon>Pleurodeles</taxon>
    </lineage>
</organism>
<dbReference type="AlphaFoldDB" id="A0AAV7S455"/>
<gene>
    <name evidence="1" type="ORF">NDU88_011642</name>
</gene>
<proteinExistence type="predicted"/>
<sequence length="178" mass="20016">MEWLIGRVALPRHGNILIKVADRVWRRYVNRGFGKPPYSPKIPSLAIPGIHKLHGRACLIDWATKGLQLVGELFAEDQFISYQALATTYTLGQGGFILYGALQSIICNAWGHGSREPQSSPILHKLLLDTGTQTRISWIHNTLRANPEEVQLQAKNKWEKALQTQFTTPTWSMALTTT</sequence>
<evidence type="ECO:0000313" key="1">
    <source>
        <dbReference type="EMBL" id="KAJ1158970.1"/>
    </source>
</evidence>
<name>A0AAV7S455_PLEWA</name>
<reference evidence="1" key="1">
    <citation type="journal article" date="2022" name="bioRxiv">
        <title>Sequencing and chromosome-scale assembly of the giantPleurodeles waltlgenome.</title>
        <authorList>
            <person name="Brown T."/>
            <person name="Elewa A."/>
            <person name="Iarovenko S."/>
            <person name="Subramanian E."/>
            <person name="Araus A.J."/>
            <person name="Petzold A."/>
            <person name="Susuki M."/>
            <person name="Suzuki K.-i.T."/>
            <person name="Hayashi T."/>
            <person name="Toyoda A."/>
            <person name="Oliveira C."/>
            <person name="Osipova E."/>
            <person name="Leigh N.D."/>
            <person name="Simon A."/>
            <person name="Yun M.H."/>
        </authorList>
    </citation>
    <scope>NUCLEOTIDE SEQUENCE</scope>
    <source>
        <strain evidence="1">20211129_DDA</strain>
        <tissue evidence="1">Liver</tissue>
    </source>
</reference>